<dbReference type="Gene3D" id="3.20.20.80">
    <property type="entry name" value="Glycosidases"/>
    <property type="match status" value="1"/>
</dbReference>
<reference evidence="15" key="1">
    <citation type="submission" date="2016-10" db="EMBL/GenBank/DDBJ databases">
        <authorList>
            <person name="Varghese N."/>
            <person name="Submissions S."/>
        </authorList>
    </citation>
    <scope>NUCLEOTIDE SEQUENCE [LARGE SCALE GENOMIC DNA]</scope>
    <source>
        <strain evidence="15">VPI 5359</strain>
    </source>
</reference>
<dbReference type="SMART" id="SM00642">
    <property type="entry name" value="Aamy"/>
    <property type="match status" value="1"/>
</dbReference>
<evidence type="ECO:0000256" key="1">
    <source>
        <dbReference type="ARBA" id="ARBA00000826"/>
    </source>
</evidence>
<comment type="similarity">
    <text evidence="4">Belongs to the glycosyl hydrolase 13 family. GlgB subfamily.</text>
</comment>
<proteinExistence type="inferred from homology"/>
<evidence type="ECO:0000256" key="2">
    <source>
        <dbReference type="ARBA" id="ARBA00002953"/>
    </source>
</evidence>
<dbReference type="EMBL" id="FNOU01000011">
    <property type="protein sequence ID" value="SDX92133.1"/>
    <property type="molecule type" value="Genomic_DNA"/>
</dbReference>
<evidence type="ECO:0000256" key="5">
    <source>
        <dbReference type="ARBA" id="ARBA00012541"/>
    </source>
</evidence>
<dbReference type="GO" id="GO:0003844">
    <property type="term" value="F:1,4-alpha-glucan branching enzyme activity"/>
    <property type="evidence" value="ECO:0007669"/>
    <property type="project" value="UniProtKB-UniRule"/>
</dbReference>
<evidence type="ECO:0000256" key="7">
    <source>
        <dbReference type="ARBA" id="ARBA00022676"/>
    </source>
</evidence>
<keyword evidence="7" id="KW-0328">Glycosyltransferase</keyword>
<dbReference type="UniPathway" id="UPA00164"/>
<evidence type="ECO:0000256" key="10">
    <source>
        <dbReference type="ARBA" id="ARBA00023277"/>
    </source>
</evidence>
<evidence type="ECO:0000256" key="4">
    <source>
        <dbReference type="ARBA" id="ARBA00009000"/>
    </source>
</evidence>
<evidence type="ECO:0000256" key="8">
    <source>
        <dbReference type="ARBA" id="ARBA00022679"/>
    </source>
</evidence>
<dbReference type="InterPro" id="IPR013780">
    <property type="entry name" value="Glyco_hydro_b"/>
</dbReference>
<keyword evidence="10" id="KW-0119">Carbohydrate metabolism</keyword>
<dbReference type="Pfam" id="PF02922">
    <property type="entry name" value="CBM_48"/>
    <property type="match status" value="1"/>
</dbReference>
<dbReference type="NCBIfam" id="TIGR01515">
    <property type="entry name" value="branching_enzym"/>
    <property type="match status" value="1"/>
</dbReference>
<dbReference type="PIRSF" id="PIRSF000463">
    <property type="entry name" value="GlgB"/>
    <property type="match status" value="1"/>
</dbReference>
<evidence type="ECO:0000259" key="13">
    <source>
        <dbReference type="SMART" id="SM00642"/>
    </source>
</evidence>
<dbReference type="RefSeq" id="WP_090245191.1">
    <property type="nucleotide sequence ID" value="NZ_FNOU01000011.1"/>
</dbReference>
<dbReference type="EC" id="2.4.1.18" evidence="5 11"/>
<comment type="function">
    <text evidence="2">Catalyzes the formation of the alpha-1,6-glucosidic linkages in glycogen by scission of a 1,4-alpha-linked oligosaccharide from growing alpha-1,4-glucan chains and the subsequent attachment of the oligosaccharide to the alpha-1,6 position.</text>
</comment>
<dbReference type="SUPFAM" id="SSF81296">
    <property type="entry name" value="E set domains"/>
    <property type="match status" value="1"/>
</dbReference>
<evidence type="ECO:0000256" key="6">
    <source>
        <dbReference type="ARBA" id="ARBA00022600"/>
    </source>
</evidence>
<dbReference type="Gene3D" id="2.60.40.1180">
    <property type="entry name" value="Golgi alpha-mannosidase II"/>
    <property type="match status" value="1"/>
</dbReference>
<dbReference type="NCBIfam" id="NF008967">
    <property type="entry name" value="PRK12313.1"/>
    <property type="match status" value="1"/>
</dbReference>
<comment type="pathway">
    <text evidence="3">Glycan biosynthesis; glycogen biosynthesis.</text>
</comment>
<dbReference type="InterPro" id="IPR006407">
    <property type="entry name" value="GlgB"/>
</dbReference>
<dbReference type="GO" id="GO:0043169">
    <property type="term" value="F:cation binding"/>
    <property type="evidence" value="ECO:0007669"/>
    <property type="project" value="InterPro"/>
</dbReference>
<organism evidence="14 15">
    <name type="scientific">Eubacterium barkeri</name>
    <name type="common">Clostridium barkeri</name>
    <dbReference type="NCBI Taxonomy" id="1528"/>
    <lineage>
        <taxon>Bacteria</taxon>
        <taxon>Bacillati</taxon>
        <taxon>Bacillota</taxon>
        <taxon>Clostridia</taxon>
        <taxon>Eubacteriales</taxon>
        <taxon>Eubacteriaceae</taxon>
        <taxon>Eubacterium</taxon>
    </lineage>
</organism>
<dbReference type="CDD" id="cd02855">
    <property type="entry name" value="E_set_GBE_prok_N"/>
    <property type="match status" value="1"/>
</dbReference>
<dbReference type="InterPro" id="IPR004193">
    <property type="entry name" value="Glyco_hydro_13_N"/>
</dbReference>
<evidence type="ECO:0000256" key="9">
    <source>
        <dbReference type="ARBA" id="ARBA00023056"/>
    </source>
</evidence>
<accession>A0A1H3FM22</accession>
<name>A0A1H3FM22_EUBBA</name>
<dbReference type="CDD" id="cd11322">
    <property type="entry name" value="AmyAc_Glg_BE"/>
    <property type="match status" value="1"/>
</dbReference>
<dbReference type="SUPFAM" id="SSF51011">
    <property type="entry name" value="Glycosyl hydrolase domain"/>
    <property type="match status" value="1"/>
</dbReference>
<sequence>MDFFNFYTGKCFDAYTYLGVHPTGAGHVFRTFAPMARNVSLIGEFSGWDPIPMEKVHDGNFWEVIVPEAEVGMMYKYKITGADGSIIDHADPYGTGMELRPANASIIRNLEEYTFGDGDWMAARGTGLVEPVNIYELHLGSWRRNAEDENGWYTYDALAEPLVAYLKASGYNYVEFMPLSEHPCDESWGYQNTGFYSPTSRYGTATQLMALVDTLHQNGIGVILDFVPIHFAVDAYGLAHYDGTALYEYPHEAVGVSEWGSCNFMHSRGEVQSFLESAADYWLRIYHVDGLRMDAISRIIYWQGDEARGVNANGVEFLKTMNSDLKTFFPDCMLIAEDSTSYGQVTTPVNQGGLGFDYKWDMGWMNDTLDYFKKTPKERIDHYHKLTFSMAYFYNEHYLLPLSHDEVVHGKATIINKMYGDYAMKFPQARALYLYMMAHPGKKLNFMGNEIGQFREWDEKREQDWDLRKYPLHDGFYHFMVDLNKLYLEHPALSAQDYHRQGFEWLDCEADGTCTYAFIRRGGGKALLALFNFGEEAQSDYTLGGLTGGRPKILFRTEEAIYGGGSPERQRGLHYKQDKDGTFTLSLDLPAFSGMLLDLPEKKKERE</sequence>
<dbReference type="InterPro" id="IPR044143">
    <property type="entry name" value="GlgB_N_E_set_prok"/>
</dbReference>
<evidence type="ECO:0000313" key="14">
    <source>
        <dbReference type="EMBL" id="SDX92133.1"/>
    </source>
</evidence>
<dbReference type="OrthoDB" id="9800174at2"/>
<dbReference type="Pfam" id="PF00128">
    <property type="entry name" value="Alpha-amylase"/>
    <property type="match status" value="2"/>
</dbReference>
<feature type="active site" description="Nucleophile" evidence="12">
    <location>
        <position position="294"/>
    </location>
</feature>
<dbReference type="PANTHER" id="PTHR43651">
    <property type="entry name" value="1,4-ALPHA-GLUCAN-BRANCHING ENZYME"/>
    <property type="match status" value="1"/>
</dbReference>
<dbReference type="Gene3D" id="2.60.40.10">
    <property type="entry name" value="Immunoglobulins"/>
    <property type="match status" value="1"/>
</dbReference>
<dbReference type="InterPro" id="IPR006047">
    <property type="entry name" value="GH13_cat_dom"/>
</dbReference>
<dbReference type="GO" id="GO:0005829">
    <property type="term" value="C:cytosol"/>
    <property type="evidence" value="ECO:0007669"/>
    <property type="project" value="TreeGrafter"/>
</dbReference>
<keyword evidence="6" id="KW-0321">Glycogen metabolism</keyword>
<dbReference type="PANTHER" id="PTHR43651:SF3">
    <property type="entry name" value="1,4-ALPHA-GLUCAN-BRANCHING ENZYME"/>
    <property type="match status" value="1"/>
</dbReference>
<evidence type="ECO:0000256" key="3">
    <source>
        <dbReference type="ARBA" id="ARBA00004964"/>
    </source>
</evidence>
<dbReference type="InterPro" id="IPR014756">
    <property type="entry name" value="Ig_E-set"/>
</dbReference>
<dbReference type="InterPro" id="IPR013783">
    <property type="entry name" value="Ig-like_fold"/>
</dbReference>
<evidence type="ECO:0000256" key="12">
    <source>
        <dbReference type="PIRSR" id="PIRSR000463-1"/>
    </source>
</evidence>
<dbReference type="InterPro" id="IPR017853">
    <property type="entry name" value="GH"/>
</dbReference>
<keyword evidence="15" id="KW-1185">Reference proteome</keyword>
<dbReference type="AlphaFoldDB" id="A0A1H3FM22"/>
<feature type="domain" description="Glycosyl hydrolase family 13 catalytic" evidence="13">
    <location>
        <begin position="136"/>
        <end position="468"/>
    </location>
</feature>
<keyword evidence="9" id="KW-0320">Glycogen biosynthesis</keyword>
<dbReference type="GO" id="GO:0004553">
    <property type="term" value="F:hydrolase activity, hydrolyzing O-glycosyl compounds"/>
    <property type="evidence" value="ECO:0007669"/>
    <property type="project" value="InterPro"/>
</dbReference>
<dbReference type="InterPro" id="IPR037439">
    <property type="entry name" value="Branching_enzy"/>
</dbReference>
<evidence type="ECO:0000313" key="15">
    <source>
        <dbReference type="Proteomes" id="UP000199652"/>
    </source>
</evidence>
<feature type="active site" description="Proton donor" evidence="12">
    <location>
        <position position="337"/>
    </location>
</feature>
<dbReference type="InterPro" id="IPR006048">
    <property type="entry name" value="A-amylase/branching_C"/>
</dbReference>
<dbReference type="Pfam" id="PF02806">
    <property type="entry name" value="Alpha-amylase_C"/>
    <property type="match status" value="1"/>
</dbReference>
<evidence type="ECO:0000256" key="11">
    <source>
        <dbReference type="NCBIfam" id="TIGR01515"/>
    </source>
</evidence>
<dbReference type="GO" id="GO:0005978">
    <property type="term" value="P:glycogen biosynthetic process"/>
    <property type="evidence" value="ECO:0007669"/>
    <property type="project" value="UniProtKB-UniRule"/>
</dbReference>
<gene>
    <name evidence="14" type="ORF">SAMN04488579_1116</name>
</gene>
<comment type="catalytic activity">
    <reaction evidence="1">
        <text>Transfers a segment of a (1-&gt;4)-alpha-D-glucan chain to a primary hydroxy group in a similar glucan chain.</text>
        <dbReference type="EC" id="2.4.1.18"/>
    </reaction>
</comment>
<dbReference type="Proteomes" id="UP000199652">
    <property type="component" value="Unassembled WGS sequence"/>
</dbReference>
<dbReference type="SUPFAM" id="SSF51445">
    <property type="entry name" value="(Trans)glycosidases"/>
    <property type="match status" value="1"/>
</dbReference>
<dbReference type="STRING" id="1528.SAMN04488579_1116"/>
<protein>
    <recommendedName>
        <fullName evidence="5 11">1,4-alpha-glucan branching enzyme</fullName>
        <ecNumber evidence="5 11">2.4.1.18</ecNumber>
    </recommendedName>
</protein>
<keyword evidence="8" id="KW-0808">Transferase</keyword>